<dbReference type="PROSITE" id="PS51192">
    <property type="entry name" value="HELICASE_ATP_BIND_1"/>
    <property type="match status" value="1"/>
</dbReference>
<feature type="domain" description="Helicase C-terminal" evidence="15">
    <location>
        <begin position="1083"/>
        <end position="1236"/>
    </location>
</feature>
<feature type="compositionally biased region" description="Basic residues" evidence="12">
    <location>
        <begin position="228"/>
        <end position="237"/>
    </location>
</feature>
<keyword evidence="8" id="KW-0413">Isomerase</keyword>
<protein>
    <recommendedName>
        <fullName evidence="11">DNA 3'-5' helicase</fullName>
        <ecNumber evidence="11">5.6.2.4</ecNumber>
    </recommendedName>
</protein>
<feature type="compositionally biased region" description="Basic and acidic residues" evidence="12">
    <location>
        <begin position="460"/>
        <end position="481"/>
    </location>
</feature>
<dbReference type="InterPro" id="IPR004589">
    <property type="entry name" value="DNA_helicase_ATP-dep_RecQ"/>
</dbReference>
<feature type="domain" description="HRDC" evidence="13">
    <location>
        <begin position="1510"/>
        <end position="1592"/>
    </location>
</feature>
<dbReference type="GO" id="GO:0005524">
    <property type="term" value="F:ATP binding"/>
    <property type="evidence" value="ECO:0007669"/>
    <property type="project" value="UniProtKB-KW"/>
</dbReference>
<feature type="compositionally biased region" description="Acidic residues" evidence="12">
    <location>
        <begin position="398"/>
        <end position="408"/>
    </location>
</feature>
<feature type="region of interest" description="Disordered" evidence="12">
    <location>
        <begin position="632"/>
        <end position="664"/>
    </location>
</feature>
<dbReference type="InterPro" id="IPR001650">
    <property type="entry name" value="Helicase_C-like"/>
</dbReference>
<evidence type="ECO:0000256" key="9">
    <source>
        <dbReference type="ARBA" id="ARBA00023242"/>
    </source>
</evidence>
<dbReference type="FunFam" id="3.40.50.300:FF:001975">
    <property type="entry name" value="ATP-dependent DNA helicase"/>
    <property type="match status" value="1"/>
</dbReference>
<keyword evidence="6" id="KW-0067">ATP-binding</keyword>
<feature type="compositionally biased region" description="Low complexity" evidence="12">
    <location>
        <begin position="1711"/>
        <end position="1720"/>
    </location>
</feature>
<feature type="compositionally biased region" description="Low complexity" evidence="12">
    <location>
        <begin position="29"/>
        <end position="41"/>
    </location>
</feature>
<feature type="region of interest" description="Disordered" evidence="12">
    <location>
        <begin position="217"/>
        <end position="306"/>
    </location>
</feature>
<dbReference type="InterPro" id="IPR002464">
    <property type="entry name" value="DNA/RNA_helicase_DEAH_CS"/>
</dbReference>
<evidence type="ECO:0000256" key="4">
    <source>
        <dbReference type="ARBA" id="ARBA00022801"/>
    </source>
</evidence>
<keyword evidence="9" id="KW-0539">Nucleus</keyword>
<dbReference type="Gene3D" id="1.10.150.80">
    <property type="entry name" value="HRDC domain"/>
    <property type="match status" value="1"/>
</dbReference>
<dbReference type="GO" id="GO:0003677">
    <property type="term" value="F:DNA binding"/>
    <property type="evidence" value="ECO:0007669"/>
    <property type="project" value="UniProtKB-KW"/>
</dbReference>
<dbReference type="NCBIfam" id="TIGR00614">
    <property type="entry name" value="recQ_fam"/>
    <property type="match status" value="1"/>
</dbReference>
<dbReference type="SUPFAM" id="SSF47819">
    <property type="entry name" value="HRDC-like"/>
    <property type="match status" value="1"/>
</dbReference>
<evidence type="ECO:0000256" key="1">
    <source>
        <dbReference type="ARBA" id="ARBA00004123"/>
    </source>
</evidence>
<feature type="compositionally biased region" description="Low complexity" evidence="12">
    <location>
        <begin position="1744"/>
        <end position="1756"/>
    </location>
</feature>
<dbReference type="GO" id="GO:0000724">
    <property type="term" value="P:double-strand break repair via homologous recombination"/>
    <property type="evidence" value="ECO:0007669"/>
    <property type="project" value="TreeGrafter"/>
</dbReference>
<dbReference type="InterPro" id="IPR002121">
    <property type="entry name" value="HRDC_dom"/>
</dbReference>
<dbReference type="SMART" id="SM00490">
    <property type="entry name" value="HELICc"/>
    <property type="match status" value="1"/>
</dbReference>
<dbReference type="FunFam" id="3.40.50.300:FF:000537">
    <property type="entry name" value="Bloom syndrome RecQ-like helicase"/>
    <property type="match status" value="1"/>
</dbReference>
<dbReference type="Gene3D" id="3.40.50.300">
    <property type="entry name" value="P-loop containing nucleotide triphosphate hydrolases"/>
    <property type="match status" value="2"/>
</dbReference>
<feature type="compositionally biased region" description="Acidic residues" evidence="12">
    <location>
        <begin position="1435"/>
        <end position="1446"/>
    </location>
</feature>
<comment type="similarity">
    <text evidence="2">Belongs to the helicase family. RecQ subfamily.</text>
</comment>
<dbReference type="GO" id="GO:0005634">
    <property type="term" value="C:nucleus"/>
    <property type="evidence" value="ECO:0007669"/>
    <property type="project" value="UniProtKB-SubCell"/>
</dbReference>
<evidence type="ECO:0000256" key="11">
    <source>
        <dbReference type="ARBA" id="ARBA00034808"/>
    </source>
</evidence>
<dbReference type="Pfam" id="PF16124">
    <property type="entry name" value="RecQ_Zn_bind"/>
    <property type="match status" value="1"/>
</dbReference>
<evidence type="ECO:0000256" key="6">
    <source>
        <dbReference type="ARBA" id="ARBA00022840"/>
    </source>
</evidence>
<name>A0A4V1C7M1_PYROR</name>
<evidence type="ECO:0000259" key="13">
    <source>
        <dbReference type="PROSITE" id="PS50967"/>
    </source>
</evidence>
<dbReference type="Proteomes" id="UP000294847">
    <property type="component" value="Chromosome 6"/>
</dbReference>
<dbReference type="GO" id="GO:0016787">
    <property type="term" value="F:hydrolase activity"/>
    <property type="evidence" value="ECO:0007669"/>
    <property type="project" value="UniProtKB-KW"/>
</dbReference>
<evidence type="ECO:0000313" key="17">
    <source>
        <dbReference type="Proteomes" id="UP000294847"/>
    </source>
</evidence>
<feature type="domain" description="Helicase ATP-binding" evidence="14">
    <location>
        <begin position="881"/>
        <end position="1062"/>
    </location>
</feature>
<dbReference type="InterPro" id="IPR032284">
    <property type="entry name" value="RecQ_Zn-bd"/>
</dbReference>
<evidence type="ECO:0000259" key="15">
    <source>
        <dbReference type="PROSITE" id="PS51194"/>
    </source>
</evidence>
<dbReference type="Pfam" id="PF00270">
    <property type="entry name" value="DEAD"/>
    <property type="match status" value="1"/>
</dbReference>
<dbReference type="InterPro" id="IPR018982">
    <property type="entry name" value="RQC_domain"/>
</dbReference>
<evidence type="ECO:0000256" key="7">
    <source>
        <dbReference type="ARBA" id="ARBA00023125"/>
    </source>
</evidence>
<dbReference type="InterPro" id="IPR011545">
    <property type="entry name" value="DEAD/DEAH_box_helicase_dom"/>
</dbReference>
<feature type="region of interest" description="Disordered" evidence="12">
    <location>
        <begin position="20"/>
        <end position="74"/>
    </location>
</feature>
<dbReference type="InterPro" id="IPR027417">
    <property type="entry name" value="P-loop_NTPase"/>
</dbReference>
<evidence type="ECO:0000256" key="2">
    <source>
        <dbReference type="ARBA" id="ARBA00005446"/>
    </source>
</evidence>
<feature type="compositionally biased region" description="Polar residues" evidence="12">
    <location>
        <begin position="1384"/>
        <end position="1393"/>
    </location>
</feature>
<dbReference type="InterPro" id="IPR044876">
    <property type="entry name" value="HRDC_dom_sf"/>
</dbReference>
<feature type="region of interest" description="Disordered" evidence="12">
    <location>
        <begin position="158"/>
        <end position="177"/>
    </location>
</feature>
<evidence type="ECO:0000313" key="16">
    <source>
        <dbReference type="EMBL" id="QBZ63868.1"/>
    </source>
</evidence>
<dbReference type="PROSITE" id="PS50967">
    <property type="entry name" value="HRDC"/>
    <property type="match status" value="1"/>
</dbReference>
<gene>
    <name evidence="16" type="ORF">PoMZ_05559</name>
</gene>
<dbReference type="InterPro" id="IPR014001">
    <property type="entry name" value="Helicase_ATP-bd"/>
</dbReference>
<proteinExistence type="inferred from homology"/>
<evidence type="ECO:0000256" key="10">
    <source>
        <dbReference type="ARBA" id="ARBA00034617"/>
    </source>
</evidence>
<feature type="compositionally biased region" description="Polar residues" evidence="12">
    <location>
        <begin position="435"/>
        <end position="446"/>
    </location>
</feature>
<keyword evidence="4" id="KW-0378">Hydrolase</keyword>
<feature type="compositionally biased region" description="Basic and acidic residues" evidence="12">
    <location>
        <begin position="1663"/>
        <end position="1678"/>
    </location>
</feature>
<feature type="compositionally biased region" description="Acidic residues" evidence="12">
    <location>
        <begin position="255"/>
        <end position="264"/>
    </location>
</feature>
<dbReference type="SMART" id="SM00956">
    <property type="entry name" value="RQC"/>
    <property type="match status" value="1"/>
</dbReference>
<dbReference type="CDD" id="cd18794">
    <property type="entry name" value="SF2_C_RecQ"/>
    <property type="match status" value="1"/>
</dbReference>
<comment type="catalytic activity">
    <reaction evidence="10">
        <text>Couples ATP hydrolysis with the unwinding of duplex DNA by translocating in the 3'-5' direction.</text>
        <dbReference type="EC" id="5.6.2.4"/>
    </reaction>
</comment>
<feature type="region of interest" description="Disordered" evidence="12">
    <location>
        <begin position="332"/>
        <end position="489"/>
    </location>
</feature>
<dbReference type="PROSITE" id="PS00690">
    <property type="entry name" value="DEAH_ATP_HELICASE"/>
    <property type="match status" value="1"/>
</dbReference>
<dbReference type="GO" id="GO:0006260">
    <property type="term" value="P:DNA replication"/>
    <property type="evidence" value="ECO:0007669"/>
    <property type="project" value="InterPro"/>
</dbReference>
<dbReference type="GO" id="GO:0005694">
    <property type="term" value="C:chromosome"/>
    <property type="evidence" value="ECO:0007669"/>
    <property type="project" value="TreeGrafter"/>
</dbReference>
<comment type="subcellular location">
    <subcellularLocation>
        <location evidence="1">Nucleus</location>
    </subcellularLocation>
</comment>
<evidence type="ECO:0000256" key="5">
    <source>
        <dbReference type="ARBA" id="ARBA00022806"/>
    </source>
</evidence>
<dbReference type="Pfam" id="PF00271">
    <property type="entry name" value="Helicase_C"/>
    <property type="match status" value="1"/>
</dbReference>
<evidence type="ECO:0000256" key="8">
    <source>
        <dbReference type="ARBA" id="ARBA00023235"/>
    </source>
</evidence>
<dbReference type="EMBL" id="CP034209">
    <property type="protein sequence ID" value="QBZ63868.1"/>
    <property type="molecule type" value="Genomic_DNA"/>
</dbReference>
<dbReference type="PANTHER" id="PTHR13710:SF153">
    <property type="entry name" value="RECQ-LIKE DNA HELICASE BLM"/>
    <property type="match status" value="1"/>
</dbReference>
<dbReference type="GO" id="GO:0043138">
    <property type="term" value="F:3'-5' DNA helicase activity"/>
    <property type="evidence" value="ECO:0007669"/>
    <property type="project" value="UniProtKB-EC"/>
</dbReference>
<evidence type="ECO:0000259" key="14">
    <source>
        <dbReference type="PROSITE" id="PS51192"/>
    </source>
</evidence>
<dbReference type="EC" id="5.6.2.4" evidence="11"/>
<dbReference type="GO" id="GO:0009378">
    <property type="term" value="F:four-way junction helicase activity"/>
    <property type="evidence" value="ECO:0007669"/>
    <property type="project" value="TreeGrafter"/>
</dbReference>
<dbReference type="GO" id="GO:0005737">
    <property type="term" value="C:cytoplasm"/>
    <property type="evidence" value="ECO:0007669"/>
    <property type="project" value="TreeGrafter"/>
</dbReference>
<keyword evidence="7" id="KW-0238">DNA-binding</keyword>
<feature type="compositionally biased region" description="Polar residues" evidence="12">
    <location>
        <begin position="60"/>
        <end position="74"/>
    </location>
</feature>
<feature type="compositionally biased region" description="Acidic residues" evidence="12">
    <location>
        <begin position="1637"/>
        <end position="1652"/>
    </location>
</feature>
<dbReference type="InterPro" id="IPR036388">
    <property type="entry name" value="WH-like_DNA-bd_sf"/>
</dbReference>
<sequence length="1780" mass="197757">MTRNNLRQQLSWLLQDACHTRPLGPELPSASSSFDSQSTLSQGHHPLSRAPEFQQPVLPTPSTAQPSLPTTAQGLPTPAIDAATQSIRPQIGIPRNGVDEADEDFESMARLTSALKSKKPSLLIKEQEQQPLPTPTSTTSVLPPLQRAFSRLVDKDNWRTAKEESPATPRAAHRARSPVFSSDVNFDCLDQAGEPIDLTSDDFDISSALLADGLLRSDDGLSGESHPPTKRSAKKRKSSEMSKVTPAPKKKAIFMDDDDEDDFPDIGTLAKATSPMARRPNKSLSSSQKTPSGARPATAYGPSIVHERTVTEKIRRTEKLLQGDADGLDELIKHSAPTALTQPPRGVSLTTIKTTPNRSQVQSSSLALSSKHESPNPSEDSPRGKRRRRSKDSLVIQDSEDDFMEDDFVTPPTEHVSYLTCLSGPESEGKEGSSTQRHASSQSRSGLASPKVDPTPSKRPRIEDARQPQAKADARVFEEPAAHSSDSDGSTLAMDLFLRNPSVIDKRRKGMQAEMKKLSEDYRRSFVENWPQERRQQVKEARNQLSEKGNTLSLLYSEYEAHKIIANQKQSLENELVEAFENGLDTTDDELRISGMIEKLHEKEQNLRRLLVATGMNDIALYEEVDVDNAQEPQLEPYPPNQVVQATQHAPQPPLPQLPRQSSQIQTLDNNPHIILQTQSSLRQQQQQPVVSRSDEFEERFLVHQPPPFPRTTRTRIAEPSRPAPSMTTSNESQDQYMQNLLEDDDEEDAMEWQQAHASTRPQPPAPAAHQPATRRLQEEVDYFDCDDEDSLVLLADHIERQSSSRATSTQASRAALAETSGNTAIVPRVRKEPPKKDKKAVPKSSIPRELMRHPWSNDVRKALKDHFRMSGFRHNQLEAINATLSGKDAFVLMPTGGGKSLCYQLPAVVNNGATRGITIVVSPLLSLMQDQVDHLRDINIQAAQFSGDIDKTHKNMILDALNNKNPENFLKLLYVTPEMISKSVTFTNALQRTYRNKKLARFVIDEAHCVSQWGHDFRPDYKALGELRRMFPNVPVMALTATATKNVIVDVKSNLGIDGCEVFSQSFNRPNLYYDVRPKGKNLLQSIAELIQERHADQTGIIYTLARKSSENIAKKLVQTYGISAEAYHAGMETDKKTDIQRKWQRGTIKVVVATIAFGMGIDKPDVRFVIHQSLPKSLEGYYQETGRAGRDGEKSDCYLYFGYGDISTLRKMIKEGEGSDQQKERQAEMLNRVIEYCENKRDCRRVEILRYFGERFDKNECDASCDNCRDGGEFSIVDYTEVAVAALKVIGRKRLTAKQCADILQGKGVKKDEPKPDHYGVAKSLQQHVILSILYRLQAEDALEEHHKTVRSIGVPITYYGAGIRANAFIDGHQRLELVTRTARNGATDNANPPKGAKKTANREASNLPPSTNVSSPVMNTSRKSKGRSLVLDQDDEKSDEDEAGAAPRHRNGYAKDNFVVSDDEDDNSYFEKSMRIVPKSRQRTLEELSEPIRSNGGGEGAISQLDDVHQDLLIQFVEDAKRIEERVRNNNGLRKLLFTEQHLRYMAIEWTTSLEKMRRVPGINNDNVMRYGNELLPTLKKYYEFYRNSMGVDGGGGGNMDDVVDLVSDDDNLDIRPRRVQKGKATAEENFFTSDEESSGEDQDEEESTEASSKYFSPSRETEAERQGREWREKYNAVPVTYSESSSSKAKSGAGRGGRSNWKGNGGRKTSYGSRRTSGGGGGGVSKRRAATGSGGGGRKGNSATRGGSNRSGSGSGAFTSRARTPASGAGIGLMPL</sequence>
<organism evidence="16 17">
    <name type="scientific">Pyricularia oryzae</name>
    <name type="common">Rice blast fungus</name>
    <name type="synonym">Magnaporthe oryzae</name>
    <dbReference type="NCBI Taxonomy" id="318829"/>
    <lineage>
        <taxon>Eukaryota</taxon>
        <taxon>Fungi</taxon>
        <taxon>Dikarya</taxon>
        <taxon>Ascomycota</taxon>
        <taxon>Pezizomycotina</taxon>
        <taxon>Sordariomycetes</taxon>
        <taxon>Sordariomycetidae</taxon>
        <taxon>Magnaporthales</taxon>
        <taxon>Pyriculariaceae</taxon>
        <taxon>Pyricularia</taxon>
    </lineage>
</organism>
<dbReference type="PANTHER" id="PTHR13710">
    <property type="entry name" value="DNA HELICASE RECQ FAMILY MEMBER"/>
    <property type="match status" value="1"/>
</dbReference>
<evidence type="ECO:0000256" key="12">
    <source>
        <dbReference type="SAM" id="MobiDB-lite"/>
    </source>
</evidence>
<dbReference type="PROSITE" id="PS51194">
    <property type="entry name" value="HELICASE_CTER"/>
    <property type="match status" value="1"/>
</dbReference>
<dbReference type="Gene3D" id="1.10.10.10">
    <property type="entry name" value="Winged helix-like DNA-binding domain superfamily/Winged helix DNA-binding domain"/>
    <property type="match status" value="1"/>
</dbReference>
<feature type="region of interest" description="Disordered" evidence="12">
    <location>
        <begin position="1618"/>
        <end position="1780"/>
    </location>
</feature>
<keyword evidence="3" id="KW-0547">Nucleotide-binding</keyword>
<dbReference type="Pfam" id="PF09382">
    <property type="entry name" value="RQC"/>
    <property type="match status" value="1"/>
</dbReference>
<feature type="region of interest" description="Disordered" evidence="12">
    <location>
        <begin position="700"/>
        <end position="734"/>
    </location>
</feature>
<reference evidence="16 17" key="1">
    <citation type="journal article" date="2019" name="Mol. Biol. Evol.">
        <title>Blast fungal genomes show frequent chromosomal changes, gene gains and losses, and effector gene turnover.</title>
        <authorList>
            <person name="Gomez Luciano L.B."/>
            <person name="Jason Tsai I."/>
            <person name="Chuma I."/>
            <person name="Tosa Y."/>
            <person name="Chen Y.H."/>
            <person name="Li J.Y."/>
            <person name="Li M.Y."/>
            <person name="Jade Lu M.Y."/>
            <person name="Nakayashiki H."/>
            <person name="Li W.H."/>
        </authorList>
    </citation>
    <scope>NUCLEOTIDE SEQUENCE [LARGE SCALE GENOMIC DNA]</scope>
    <source>
        <strain evidence="16">MZ5-1-6</strain>
    </source>
</reference>
<feature type="region of interest" description="Disordered" evidence="12">
    <location>
        <begin position="747"/>
        <end position="776"/>
    </location>
</feature>
<dbReference type="SMART" id="SM00487">
    <property type="entry name" value="DEXDc"/>
    <property type="match status" value="1"/>
</dbReference>
<feature type="region of interest" description="Disordered" evidence="12">
    <location>
        <begin position="802"/>
        <end position="846"/>
    </location>
</feature>
<evidence type="ECO:0000256" key="3">
    <source>
        <dbReference type="ARBA" id="ARBA00022741"/>
    </source>
</evidence>
<feature type="region of interest" description="Disordered" evidence="12">
    <location>
        <begin position="1384"/>
        <end position="1468"/>
    </location>
</feature>
<keyword evidence="5" id="KW-0347">Helicase</keyword>
<feature type="compositionally biased region" description="Polar residues" evidence="12">
    <location>
        <begin position="348"/>
        <end position="358"/>
    </location>
</feature>
<feature type="compositionally biased region" description="Low complexity" evidence="12">
    <location>
        <begin position="359"/>
        <end position="369"/>
    </location>
</feature>
<dbReference type="InterPro" id="IPR010997">
    <property type="entry name" value="HRDC-like_sf"/>
</dbReference>
<feature type="compositionally biased region" description="Low complexity" evidence="12">
    <location>
        <begin position="804"/>
        <end position="816"/>
    </location>
</feature>
<feature type="compositionally biased region" description="Polar residues" evidence="12">
    <location>
        <begin position="282"/>
        <end position="291"/>
    </location>
</feature>
<feature type="compositionally biased region" description="Polar residues" evidence="12">
    <location>
        <begin position="1405"/>
        <end position="1424"/>
    </location>
</feature>
<dbReference type="SUPFAM" id="SSF52540">
    <property type="entry name" value="P-loop containing nucleoside triphosphate hydrolases"/>
    <property type="match status" value="1"/>
</dbReference>
<accession>A0A4V1C7M1</accession>